<dbReference type="Proteomes" id="UP000198928">
    <property type="component" value="Unassembled WGS sequence"/>
</dbReference>
<dbReference type="Pfam" id="PF00561">
    <property type="entry name" value="Abhydrolase_1"/>
    <property type="match status" value="1"/>
</dbReference>
<feature type="compositionally biased region" description="Basic and acidic residues" evidence="1">
    <location>
        <begin position="79"/>
        <end position="93"/>
    </location>
</feature>
<dbReference type="PANTHER" id="PTHR37946:SF1">
    <property type="entry name" value="SLL1969 PROTEIN"/>
    <property type="match status" value="1"/>
</dbReference>
<dbReference type="EMBL" id="FOSG01000015">
    <property type="protein sequence ID" value="SFL25668.1"/>
    <property type="molecule type" value="Genomic_DNA"/>
</dbReference>
<dbReference type="PANTHER" id="PTHR37946">
    <property type="entry name" value="SLL1969 PROTEIN"/>
    <property type="match status" value="1"/>
</dbReference>
<evidence type="ECO:0000313" key="4">
    <source>
        <dbReference type="Proteomes" id="UP000198928"/>
    </source>
</evidence>
<feature type="region of interest" description="Disordered" evidence="1">
    <location>
        <begin position="57"/>
        <end position="93"/>
    </location>
</feature>
<evidence type="ECO:0000256" key="1">
    <source>
        <dbReference type="SAM" id="MobiDB-lite"/>
    </source>
</evidence>
<keyword evidence="4" id="KW-1185">Reference proteome</keyword>
<gene>
    <name evidence="3" type="ORF">SAMN05192584_115120</name>
</gene>
<evidence type="ECO:0000313" key="3">
    <source>
        <dbReference type="EMBL" id="SFL25668.1"/>
    </source>
</evidence>
<dbReference type="GO" id="GO:0016787">
    <property type="term" value="F:hydrolase activity"/>
    <property type="evidence" value="ECO:0007669"/>
    <property type="project" value="UniProtKB-KW"/>
</dbReference>
<accession>A0A1I4G6F7</accession>
<dbReference type="Gene3D" id="3.40.50.1820">
    <property type="entry name" value="alpha/beta hydrolase"/>
    <property type="match status" value="1"/>
</dbReference>
<reference evidence="4" key="1">
    <citation type="submission" date="2016-10" db="EMBL/GenBank/DDBJ databases">
        <authorList>
            <person name="Varghese N."/>
            <person name="Submissions S."/>
        </authorList>
    </citation>
    <scope>NUCLEOTIDE SEQUENCE [LARGE SCALE GENOMIC DNA]</scope>
    <source>
        <strain evidence="4">PL19</strain>
    </source>
</reference>
<proteinExistence type="predicted"/>
<dbReference type="InterPro" id="IPR000073">
    <property type="entry name" value="AB_hydrolase_1"/>
</dbReference>
<feature type="region of interest" description="Disordered" evidence="1">
    <location>
        <begin position="291"/>
        <end position="312"/>
    </location>
</feature>
<dbReference type="SUPFAM" id="SSF53474">
    <property type="entry name" value="alpha/beta-Hydrolases"/>
    <property type="match status" value="1"/>
</dbReference>
<protein>
    <submittedName>
        <fullName evidence="3">Alpha/beta hydrolase fold</fullName>
    </submittedName>
</protein>
<dbReference type="AlphaFoldDB" id="A0A1I4G6F7"/>
<name>A0A1I4G6F7_9ACTN</name>
<feature type="domain" description="AB hydrolase-1" evidence="2">
    <location>
        <begin position="98"/>
        <end position="202"/>
    </location>
</feature>
<dbReference type="RefSeq" id="WP_093851188.1">
    <property type="nucleotide sequence ID" value="NZ_FOSG01000015.1"/>
</dbReference>
<sequence length="312" mass="33755">MRVTRALPIPSGSFLGALPLSLIPFAPRELRAAALEAASLASRTLLYPAGMAQERCVPAPPAGAGDEDERVRPGSPPGGRREKGCSGDTGSREGENCPPVLLLHGFIDNRSVFTLLRRSLVRNGWRDIRAFNYSPLTCDVRCAAERLAEYVEEVCESTGRRRIDVVGHSLGGLIARHYAQRMGGDTRVRTLVTLGTPHSGTRVAPLMSAHPIVRQLRPESDVIEELTGPAPGCRTRFVAFWSDLDQLMVPVETARIDHPDLNSRNVRVSGLGHLTLPAHWEVAAGVRRELAAGAPHRRERAARAERGSAGAA</sequence>
<dbReference type="InterPro" id="IPR029058">
    <property type="entry name" value="AB_hydrolase_fold"/>
</dbReference>
<evidence type="ECO:0000259" key="2">
    <source>
        <dbReference type="Pfam" id="PF00561"/>
    </source>
</evidence>
<organism evidence="3 4">
    <name type="scientific">Streptomyces pini</name>
    <dbReference type="NCBI Taxonomy" id="1520580"/>
    <lineage>
        <taxon>Bacteria</taxon>
        <taxon>Bacillati</taxon>
        <taxon>Actinomycetota</taxon>
        <taxon>Actinomycetes</taxon>
        <taxon>Kitasatosporales</taxon>
        <taxon>Streptomycetaceae</taxon>
        <taxon>Streptomyces</taxon>
    </lineage>
</organism>
<keyword evidence="3" id="KW-0378">Hydrolase</keyword>
<dbReference type="OrthoDB" id="8871309at2"/>